<keyword evidence="2" id="KW-0472">Membrane</keyword>
<dbReference type="InterPro" id="IPR044685">
    <property type="entry name" value="CPD1-like"/>
</dbReference>
<dbReference type="InterPro" id="IPR001623">
    <property type="entry name" value="DnaJ_domain"/>
</dbReference>
<dbReference type="PANTHER" id="PTHR33925">
    <property type="entry name" value="PLASTID DIVISION PROTEIN CDP1, CHLOROPLASTIC-RELATED"/>
    <property type="match status" value="1"/>
</dbReference>
<dbReference type="Pfam" id="PF13355">
    <property type="entry name" value="ARC6-like_IMS"/>
    <property type="match status" value="2"/>
</dbReference>
<protein>
    <submittedName>
        <fullName evidence="4">IMS domain-containing protein</fullName>
    </submittedName>
</protein>
<dbReference type="Gene3D" id="1.10.287.110">
    <property type="entry name" value="DnaJ domain"/>
    <property type="match status" value="1"/>
</dbReference>
<proteinExistence type="predicted"/>
<dbReference type="Pfam" id="PF23468">
    <property type="entry name" value="ARC6"/>
    <property type="match status" value="1"/>
</dbReference>
<feature type="compositionally biased region" description="Polar residues" evidence="1">
    <location>
        <begin position="458"/>
        <end position="475"/>
    </location>
</feature>
<sequence length="761" mass="84092">MRIPLDYYRILGLPSQATAEQLQQAHRDRTLQLPRREFSEVAIETRRQLIDQAYSVLSEPSQRQEYDANFLSKSYELAEIGRSPEITSDSEAFDDSHSLGSSDYDDSYAFIDIAPEQLVGALLILLDLGEYELVLKYSAPYLNGNNFALKQGQFGEPEIVAADIVLTHALACLELGREQWQQGQYESAAESLQAGQEVLLRAGLFPGLRGEMQSDLYKLRPYRILELVALPEYQEAARQQGLSLLQDMLNDRQGIDGNGDDQSGLAIDDFLRFIQQLRSYLTAAEQQTLFESEARRPSAVAVYLSVYALLARGFADRQPALIRRAKTMLLRLSTRQDVHLEQSICSLLLGQTEEATRALDLSQEFDSIAFIREHSQGSPDLLPGLCLYSERWLQNEVFPHFRDLVRKQASLKEYFADEDVQSYLEELPSDPEPVSPWSSRRNLAYGSSAYDRVPSVQPLGQRTGSLLSSPPTNRYGTEVNPVDRPHLNGSGLTSAESMVPFSEPSLAEGAVPPPPPLHRPRRGHASGGAPVTRRVGGQLRLDRLFLLGAIGIGLLFLGYLLTRLLTRSAPSIEGTVEEVQPLAPVLATVMEPQGQASTVGAALNETSAASVIEAWLSAKAEALGETYTTDRLADVLTEPALSEWQTRAEQLEASNSYWQYEHSPVEVSSVEPILGETATTQSDGSDVDDTATGSGASAANSSNTESAVNTAIVQATVTERGDFYNNGQLDESSSYESTLEIEYTLIREGDQWRIQDWQVLE</sequence>
<evidence type="ECO:0000256" key="2">
    <source>
        <dbReference type="SAM" id="Phobius"/>
    </source>
</evidence>
<reference evidence="4" key="1">
    <citation type="submission" date="2022-12" db="EMBL/GenBank/DDBJ databases">
        <title>Polyphasic identification of a Novel Hot-Spring Cyanobacterium Ocullathermofonsia sinensis gen nov. sp. nov. and Genomic Insights on its Adaptations to the Thermal Habitat.</title>
        <authorList>
            <person name="Daroch M."/>
            <person name="Tang J."/>
            <person name="Jiang Y."/>
        </authorList>
    </citation>
    <scope>NUCLEOTIDE SEQUENCE</scope>
    <source>
        <strain evidence="4">PKUAC-SCTA174</strain>
    </source>
</reference>
<evidence type="ECO:0000259" key="3">
    <source>
        <dbReference type="PROSITE" id="PS50076"/>
    </source>
</evidence>
<feature type="region of interest" description="Disordered" evidence="1">
    <location>
        <begin position="678"/>
        <end position="705"/>
    </location>
</feature>
<dbReference type="SMART" id="SM00271">
    <property type="entry name" value="DnaJ"/>
    <property type="match status" value="1"/>
</dbReference>
<feature type="region of interest" description="Disordered" evidence="1">
    <location>
        <begin position="454"/>
        <end position="532"/>
    </location>
</feature>
<dbReference type="RefSeq" id="WP_268607489.1">
    <property type="nucleotide sequence ID" value="NZ_CP113797.1"/>
</dbReference>
<dbReference type="InterPro" id="IPR057137">
    <property type="entry name" value="CDP1-like_a_solenoid_2"/>
</dbReference>
<name>A0A9E8Z7V5_9CYAN</name>
<keyword evidence="2" id="KW-1133">Transmembrane helix</keyword>
<dbReference type="Pfam" id="PF25515">
    <property type="entry name" value="Arm_PDR"/>
    <property type="match status" value="1"/>
</dbReference>
<dbReference type="AlphaFoldDB" id="A0A9E8Z7V5"/>
<keyword evidence="2" id="KW-0812">Transmembrane</keyword>
<dbReference type="Pfam" id="PF00226">
    <property type="entry name" value="DnaJ"/>
    <property type="match status" value="1"/>
</dbReference>
<evidence type="ECO:0000313" key="4">
    <source>
        <dbReference type="EMBL" id="WAL58093.1"/>
    </source>
</evidence>
<feature type="transmembrane region" description="Helical" evidence="2">
    <location>
        <begin position="544"/>
        <end position="562"/>
    </location>
</feature>
<gene>
    <name evidence="4" type="ORF">OXH18_12890</name>
</gene>
<feature type="compositionally biased region" description="Low complexity" evidence="1">
    <location>
        <begin position="690"/>
        <end position="705"/>
    </location>
</feature>
<dbReference type="InterPro" id="IPR058032">
    <property type="entry name" value="CDP1-like_a_solenoid_1"/>
</dbReference>
<dbReference type="PROSITE" id="PS50076">
    <property type="entry name" value="DNAJ_2"/>
    <property type="match status" value="1"/>
</dbReference>
<accession>A0A9E8Z7V5</accession>
<dbReference type="EMBL" id="CP113797">
    <property type="protein sequence ID" value="WAL58093.1"/>
    <property type="molecule type" value="Genomic_DNA"/>
</dbReference>
<evidence type="ECO:0000256" key="1">
    <source>
        <dbReference type="SAM" id="MobiDB-lite"/>
    </source>
</evidence>
<dbReference type="KEGG" id="tsin:OXH18_12890"/>
<dbReference type="CDD" id="cd06257">
    <property type="entry name" value="DnaJ"/>
    <property type="match status" value="1"/>
</dbReference>
<dbReference type="SUPFAM" id="SSF46565">
    <property type="entry name" value="Chaperone J-domain"/>
    <property type="match status" value="1"/>
</dbReference>
<dbReference type="PANTHER" id="PTHR33925:SF1">
    <property type="entry name" value="PROTEIN ACCUMULATION AND REPLICATION OF CHLOROPLASTS 6, CHLOROPLASTIC"/>
    <property type="match status" value="1"/>
</dbReference>
<dbReference type="InterPro" id="IPR025344">
    <property type="entry name" value="CDP1-like_IMS"/>
</dbReference>
<feature type="domain" description="J" evidence="3">
    <location>
        <begin position="6"/>
        <end position="70"/>
    </location>
</feature>
<evidence type="ECO:0000313" key="5">
    <source>
        <dbReference type="Proteomes" id="UP001163152"/>
    </source>
</evidence>
<keyword evidence="5" id="KW-1185">Reference proteome</keyword>
<dbReference type="InterPro" id="IPR036869">
    <property type="entry name" value="J_dom_sf"/>
</dbReference>
<dbReference type="Proteomes" id="UP001163152">
    <property type="component" value="Chromosome"/>
</dbReference>
<organism evidence="4 5">
    <name type="scientific">Thermocoleostomius sinensis A174</name>
    <dbReference type="NCBI Taxonomy" id="2016057"/>
    <lineage>
        <taxon>Bacteria</taxon>
        <taxon>Bacillati</taxon>
        <taxon>Cyanobacteriota</taxon>
        <taxon>Cyanophyceae</taxon>
        <taxon>Oculatellales</taxon>
        <taxon>Oculatellaceae</taxon>
        <taxon>Thermocoleostomius</taxon>
    </lineage>
</organism>